<feature type="region of interest" description="Disordered" evidence="1">
    <location>
        <begin position="40"/>
        <end position="93"/>
    </location>
</feature>
<proteinExistence type="predicted"/>
<protein>
    <submittedName>
        <fullName evidence="2">Uncharacterized protein</fullName>
    </submittedName>
</protein>
<name>A0A2N5SY23_9BASI</name>
<organism evidence="2 4">
    <name type="scientific">Puccinia coronata f. sp. avenae</name>
    <dbReference type="NCBI Taxonomy" id="200324"/>
    <lineage>
        <taxon>Eukaryota</taxon>
        <taxon>Fungi</taxon>
        <taxon>Dikarya</taxon>
        <taxon>Basidiomycota</taxon>
        <taxon>Pucciniomycotina</taxon>
        <taxon>Pucciniomycetes</taxon>
        <taxon>Pucciniales</taxon>
        <taxon>Pucciniaceae</taxon>
        <taxon>Puccinia</taxon>
    </lineage>
</organism>
<keyword evidence="4" id="KW-1185">Reference proteome</keyword>
<evidence type="ECO:0000313" key="4">
    <source>
        <dbReference type="Proteomes" id="UP000235388"/>
    </source>
</evidence>
<evidence type="ECO:0000313" key="2">
    <source>
        <dbReference type="EMBL" id="PLW18128.1"/>
    </source>
</evidence>
<sequence length="279" mass="30814">MLFSLFIFILATSQPITILAKISGDSNTALSGHSFPTELLHSSPKVMQSPSSKKRIWRPSSTHQNGPTRVSNSRNLPSHSNLQSRSSSKHTRRADWYKQDRIYVALVDCLAGIQKHVMNMKDIPSKGVTSQNAEKIGWAFLQELKGILDLINRCLDRIKKGDYPLPSSKPGFFNHASLIDICRVIADILTEIRLCFQEVTDLAERFPIIQNICGDTLNQISGALANLIIASSGQLGSIIRLIARIFDATPGFFKNVGFGFGNIPGIIAGSGSREFDRFL</sequence>
<dbReference type="AlphaFoldDB" id="A0A2N5SY23"/>
<feature type="compositionally biased region" description="Polar residues" evidence="1">
    <location>
        <begin position="59"/>
        <end position="86"/>
    </location>
</feature>
<dbReference type="Proteomes" id="UP000235388">
    <property type="component" value="Unassembled WGS sequence"/>
</dbReference>
<dbReference type="EMBL" id="PGCJ01000837">
    <property type="protein sequence ID" value="PLW18128.1"/>
    <property type="molecule type" value="Genomic_DNA"/>
</dbReference>
<accession>A0A2N5SY23</accession>
<dbReference type="Proteomes" id="UP000235392">
    <property type="component" value="Unassembled WGS sequence"/>
</dbReference>
<gene>
    <name evidence="2" type="ORF">PCANC_12724</name>
    <name evidence="3" type="ORF">PCASD_17866</name>
</gene>
<evidence type="ECO:0000256" key="1">
    <source>
        <dbReference type="SAM" id="MobiDB-lite"/>
    </source>
</evidence>
<evidence type="ECO:0000313" key="3">
    <source>
        <dbReference type="EMBL" id="PLW31483.1"/>
    </source>
</evidence>
<comment type="caution">
    <text evidence="2">The sequence shown here is derived from an EMBL/GenBank/DDBJ whole genome shotgun (WGS) entry which is preliminary data.</text>
</comment>
<reference evidence="4 5" key="1">
    <citation type="submission" date="2017-11" db="EMBL/GenBank/DDBJ databases">
        <title>De novo assembly and phasing of dikaryotic genomes from two isolates of Puccinia coronata f. sp. avenae, the causal agent of oat crown rust.</title>
        <authorList>
            <person name="Miller M.E."/>
            <person name="Zhang Y."/>
            <person name="Omidvar V."/>
            <person name="Sperschneider J."/>
            <person name="Schwessinger B."/>
            <person name="Raley C."/>
            <person name="Palmer J.M."/>
            <person name="Garnica D."/>
            <person name="Upadhyaya N."/>
            <person name="Rathjen J."/>
            <person name="Taylor J.M."/>
            <person name="Park R.F."/>
            <person name="Dodds P.N."/>
            <person name="Hirsch C.D."/>
            <person name="Kianian S.F."/>
            <person name="Figueroa M."/>
        </authorList>
    </citation>
    <scope>NUCLEOTIDE SEQUENCE [LARGE SCALE GENOMIC DNA]</scope>
    <source>
        <strain evidence="2">12NC29</strain>
        <strain evidence="3">12SD80</strain>
    </source>
</reference>
<dbReference type="EMBL" id="PGCI01000268">
    <property type="protein sequence ID" value="PLW31483.1"/>
    <property type="molecule type" value="Genomic_DNA"/>
</dbReference>
<dbReference type="OrthoDB" id="2503485at2759"/>
<evidence type="ECO:0000313" key="5">
    <source>
        <dbReference type="Proteomes" id="UP000235392"/>
    </source>
</evidence>